<proteinExistence type="predicted"/>
<keyword evidence="1" id="KW-1133">Transmembrane helix</keyword>
<reference evidence="2 3" key="1">
    <citation type="submission" date="2020-04" db="EMBL/GenBank/DDBJ databases">
        <authorList>
            <person name="Laetsch R D."/>
            <person name="Stevens L."/>
            <person name="Kumar S."/>
            <person name="Blaxter L. M."/>
        </authorList>
    </citation>
    <scope>NUCLEOTIDE SEQUENCE [LARGE SCALE GENOMIC DNA]</scope>
</reference>
<feature type="transmembrane region" description="Helical" evidence="1">
    <location>
        <begin position="113"/>
        <end position="133"/>
    </location>
</feature>
<keyword evidence="3" id="KW-1185">Reference proteome</keyword>
<keyword evidence="1" id="KW-0472">Membrane</keyword>
<feature type="transmembrane region" description="Helical" evidence="1">
    <location>
        <begin position="197"/>
        <end position="217"/>
    </location>
</feature>
<name>A0A8S1FBV3_9PELO</name>
<evidence type="ECO:0000256" key="1">
    <source>
        <dbReference type="SAM" id="Phobius"/>
    </source>
</evidence>
<evidence type="ECO:0000313" key="2">
    <source>
        <dbReference type="EMBL" id="CAB3410159.1"/>
    </source>
</evidence>
<sequence>MNSVGDVNGKYSRMGLNSVRIDKASFSFKIFSSALLKRIHAFGQDKRNPMPIFGSGTDSLKMAYFHVVTLPFIMLLIVVAGITQLIYLLYCLKIVPIGATPHLYRYIKRNNRSLIVYIAFKIVLIADLAALIYQSVENLGNYPDQLYDSEPLFLNGKYFTTNITLIRSFKLACDMAFSRSKCTALEICNNSILNVELLFLAVFIHMFSNLLVFNHIYSFITLRYFPRYGLLRYANEREIHPEVILMLRSRAYRNLTYVIGMLQWTFGNMLIQGLKQAYKAEKRTIAINGSVFEIVDIIPLNKSVNIIDLLKTL</sequence>
<gene>
    <name evidence="2" type="ORF">CBOVIS_LOCUS11718</name>
</gene>
<comment type="caution">
    <text evidence="2">The sequence shown here is derived from an EMBL/GenBank/DDBJ whole genome shotgun (WGS) entry which is preliminary data.</text>
</comment>
<dbReference type="EMBL" id="CADEPM010000010">
    <property type="protein sequence ID" value="CAB3410159.1"/>
    <property type="molecule type" value="Genomic_DNA"/>
</dbReference>
<keyword evidence="1" id="KW-0812">Transmembrane</keyword>
<evidence type="ECO:0000313" key="3">
    <source>
        <dbReference type="Proteomes" id="UP000494206"/>
    </source>
</evidence>
<accession>A0A8S1FBV3</accession>
<organism evidence="2 3">
    <name type="scientific">Caenorhabditis bovis</name>
    <dbReference type="NCBI Taxonomy" id="2654633"/>
    <lineage>
        <taxon>Eukaryota</taxon>
        <taxon>Metazoa</taxon>
        <taxon>Ecdysozoa</taxon>
        <taxon>Nematoda</taxon>
        <taxon>Chromadorea</taxon>
        <taxon>Rhabditida</taxon>
        <taxon>Rhabditina</taxon>
        <taxon>Rhabditomorpha</taxon>
        <taxon>Rhabditoidea</taxon>
        <taxon>Rhabditidae</taxon>
        <taxon>Peloderinae</taxon>
        <taxon>Caenorhabditis</taxon>
    </lineage>
</organism>
<feature type="transmembrane region" description="Helical" evidence="1">
    <location>
        <begin position="63"/>
        <end position="92"/>
    </location>
</feature>
<protein>
    <submittedName>
        <fullName evidence="2">Uncharacterized protein</fullName>
    </submittedName>
</protein>
<dbReference type="AlphaFoldDB" id="A0A8S1FBV3"/>
<dbReference type="Proteomes" id="UP000494206">
    <property type="component" value="Unassembled WGS sequence"/>
</dbReference>